<dbReference type="eggNOG" id="COG3117">
    <property type="taxonomic scope" value="Bacteria"/>
</dbReference>
<accession>Q7VQS2</accession>
<keyword evidence="2" id="KW-0997">Cell inner membrane</keyword>
<proteinExistence type="predicted"/>
<keyword evidence="1" id="KW-1003">Cell membrane</keyword>
<evidence type="ECO:0000313" key="7">
    <source>
        <dbReference type="Proteomes" id="UP000002192"/>
    </source>
</evidence>
<dbReference type="NCBIfam" id="TIGR04409">
    <property type="entry name" value="LptC_YrbK"/>
    <property type="match status" value="1"/>
</dbReference>
<keyword evidence="3" id="KW-0812">Transmembrane</keyword>
<evidence type="ECO:0000256" key="5">
    <source>
        <dbReference type="ARBA" id="ARBA00023136"/>
    </source>
</evidence>
<dbReference type="GO" id="GO:0015221">
    <property type="term" value="F:lipopolysaccharide transmembrane transporter activity"/>
    <property type="evidence" value="ECO:0007669"/>
    <property type="project" value="InterPro"/>
</dbReference>
<dbReference type="DNASU" id="1499244"/>
<keyword evidence="7" id="KW-1185">Reference proteome</keyword>
<keyword evidence="5" id="KW-0472">Membrane</keyword>
<protein>
    <submittedName>
        <fullName evidence="6">Possible exported protein</fullName>
    </submittedName>
</protein>
<keyword evidence="4" id="KW-1133">Transmembrane helix</keyword>
<name>Q7VQS2_BLOFL</name>
<dbReference type="AlphaFoldDB" id="Q7VQS2"/>
<dbReference type="GO" id="GO:0017089">
    <property type="term" value="F:glycolipid transfer activity"/>
    <property type="evidence" value="ECO:0007669"/>
    <property type="project" value="TreeGrafter"/>
</dbReference>
<sequence>MIFIVLLTLPNTIINHNKNQKYMVLFILIYYFHIHTTHSTMHPYISLLDNEIYTHQGKEVITNMYNIIEKNLTLNLIANNVQYHPNQKTISFTHPSITIFNNKNIAIWYITCNQAQLYHQKKTLNLHGQVFINQIVKKICTQSIITNQLLIDLNNQSIISNNKTIIHGHYFYSIGSCMNINLHTQTTTLFGKIYTQYEIQNM</sequence>
<evidence type="ECO:0000256" key="3">
    <source>
        <dbReference type="ARBA" id="ARBA00022692"/>
    </source>
</evidence>
<dbReference type="PANTHER" id="PTHR37481:SF1">
    <property type="entry name" value="LIPOPOLYSACCHARIDE EXPORT SYSTEM PROTEIN LPTC"/>
    <property type="match status" value="1"/>
</dbReference>
<evidence type="ECO:0000256" key="2">
    <source>
        <dbReference type="ARBA" id="ARBA00022519"/>
    </source>
</evidence>
<organism evidence="6 7">
    <name type="scientific">Blochmanniella floridana</name>
    <dbReference type="NCBI Taxonomy" id="203907"/>
    <lineage>
        <taxon>Bacteria</taxon>
        <taxon>Pseudomonadati</taxon>
        <taxon>Pseudomonadota</taxon>
        <taxon>Gammaproteobacteria</taxon>
        <taxon>Enterobacterales</taxon>
        <taxon>Enterobacteriaceae</taxon>
        <taxon>ant endosymbionts</taxon>
        <taxon>Candidatus Blochmanniella</taxon>
    </lineage>
</organism>
<dbReference type="GO" id="GO:0005886">
    <property type="term" value="C:plasma membrane"/>
    <property type="evidence" value="ECO:0007669"/>
    <property type="project" value="InterPro"/>
</dbReference>
<dbReference type="PANTHER" id="PTHR37481">
    <property type="entry name" value="LIPOPOLYSACCHARIDE EXPORT SYSTEM PROTEIN LPTC"/>
    <property type="match status" value="1"/>
</dbReference>
<dbReference type="InterPro" id="IPR010664">
    <property type="entry name" value="LipoPS_assembly_LptC-rel"/>
</dbReference>
<dbReference type="KEGG" id="bfl:Bfl044"/>
<gene>
    <name evidence="6" type="primary">yrbK</name>
    <name evidence="6" type="ordered locus">Bfl044</name>
</gene>
<dbReference type="InterPro" id="IPR026265">
    <property type="entry name" value="LptC"/>
</dbReference>
<dbReference type="STRING" id="203907.Bfl044"/>
<dbReference type="GO" id="GO:0030288">
    <property type="term" value="C:outer membrane-bounded periplasmic space"/>
    <property type="evidence" value="ECO:0007669"/>
    <property type="project" value="TreeGrafter"/>
</dbReference>
<dbReference type="HOGENOM" id="CLU_105814_2_1_6"/>
<evidence type="ECO:0000313" key="6">
    <source>
        <dbReference type="EMBL" id="CAD83571.1"/>
    </source>
</evidence>
<evidence type="ECO:0000256" key="4">
    <source>
        <dbReference type="ARBA" id="ARBA00022989"/>
    </source>
</evidence>
<evidence type="ECO:0000256" key="1">
    <source>
        <dbReference type="ARBA" id="ARBA00022475"/>
    </source>
</evidence>
<dbReference type="InterPro" id="IPR052363">
    <property type="entry name" value="LPS_export_LptC"/>
</dbReference>
<dbReference type="OrthoDB" id="5659892at2"/>
<dbReference type="Proteomes" id="UP000002192">
    <property type="component" value="Chromosome"/>
</dbReference>
<reference evidence="6 7" key="1">
    <citation type="journal article" date="2003" name="Proc. Natl. Acad. Sci. U.S.A.">
        <title>The genome sequence of Blochmannia floridanus: comparative analysis of reduced genomes.</title>
        <authorList>
            <person name="Gil R."/>
            <person name="Silva F.J."/>
            <person name="Zientz E."/>
            <person name="Delmotte F."/>
            <person name="Gonzalez-Candelas F."/>
            <person name="Latorre A."/>
            <person name="Rausell C."/>
            <person name="Kramerbeek J."/>
            <person name="Gadau J."/>
            <person name="Hoelldobler B."/>
            <person name="van Ham R.C.H.J."/>
            <person name="Gross R."/>
            <person name="Moya A."/>
        </authorList>
    </citation>
    <scope>NUCLEOTIDE SEQUENCE [LARGE SCALE GENOMIC DNA]</scope>
</reference>
<dbReference type="EMBL" id="BX248583">
    <property type="protein sequence ID" value="CAD83571.1"/>
    <property type="molecule type" value="Genomic_DNA"/>
</dbReference>
<dbReference type="Gene3D" id="2.60.450.10">
    <property type="entry name" value="Lipopolysaccharide (LPS) transport protein A like domain"/>
    <property type="match status" value="1"/>
</dbReference>
<dbReference type="Pfam" id="PF06835">
    <property type="entry name" value="LptC"/>
    <property type="match status" value="1"/>
</dbReference>